<evidence type="ECO:0000313" key="9">
    <source>
        <dbReference type="EMBL" id="OVA16557.1"/>
    </source>
</evidence>
<feature type="compositionally biased region" description="Basic and acidic residues" evidence="7">
    <location>
        <begin position="1557"/>
        <end position="1575"/>
    </location>
</feature>
<evidence type="ECO:0000313" key="10">
    <source>
        <dbReference type="Proteomes" id="UP000195402"/>
    </source>
</evidence>
<evidence type="ECO:0000256" key="4">
    <source>
        <dbReference type="ARBA" id="ARBA00022695"/>
    </source>
</evidence>
<dbReference type="GO" id="GO:0003677">
    <property type="term" value="F:DNA binding"/>
    <property type="evidence" value="ECO:0007669"/>
    <property type="project" value="InterPro"/>
</dbReference>
<organism evidence="9 10">
    <name type="scientific">Macleaya cordata</name>
    <name type="common">Five-seeded plume-poppy</name>
    <name type="synonym">Bocconia cordata</name>
    <dbReference type="NCBI Taxonomy" id="56857"/>
    <lineage>
        <taxon>Eukaryota</taxon>
        <taxon>Viridiplantae</taxon>
        <taxon>Streptophyta</taxon>
        <taxon>Embryophyta</taxon>
        <taxon>Tracheophyta</taxon>
        <taxon>Spermatophyta</taxon>
        <taxon>Magnoliopsida</taxon>
        <taxon>Ranunculales</taxon>
        <taxon>Papaveraceae</taxon>
        <taxon>Papaveroideae</taxon>
        <taxon>Macleaya</taxon>
    </lineage>
</organism>
<protein>
    <recommendedName>
        <fullName evidence="1">DNA-directed RNA polymerase</fullName>
        <ecNumber evidence="1">2.7.7.6</ecNumber>
    </recommendedName>
</protein>
<evidence type="ECO:0000256" key="2">
    <source>
        <dbReference type="ARBA" id="ARBA00022478"/>
    </source>
</evidence>
<evidence type="ECO:0000256" key="5">
    <source>
        <dbReference type="ARBA" id="ARBA00022833"/>
    </source>
</evidence>
<feature type="compositionally biased region" description="Basic and acidic residues" evidence="7">
    <location>
        <begin position="1510"/>
        <end position="1523"/>
    </location>
</feature>
<dbReference type="OrthoDB" id="1926397at2759"/>
<sequence>MLRPFSATRLAPGLLDARSLIRDNGGKEKSSNAPCSYCLDMPPISIRESNAKDGAFCLELKLPRSRFRDGMWDFLERYGFLYGHEECRTLLPCEVLEILKRIPAETKKKLSGKGYFPQDGYILQKLPVPPNCLSVPDISDGTSIMSSDLSVSMLKKVLKQAEIIKTSRSGPPNFESHEVEATELQSAIAQYLHVRGTTKAPHDMNSRFGISTENDSSSTKAWLEKMKTLFISKGSGFSSRSVITGDAYKRVDEIGVPLEIAQRITFEEKVTVHNKKHLQELVDKKLCLTYRDGVSTYSLREGSMSHTSLRVGQVVHRRIMDGDIVFINRPPSTHKHSLQAFSVYIHDEHTVKINPLICGPLGADFDGDCIHLFYPQSLAAKAEVLELFSVEQQLLSSHSGILNLQMANDALLSLKIMLKRSFLEKATAQQLGMFVSSGLQLPALFKANCAVPQWTALQILQNALPADFDCVGERYVIRRSEIVKFDYNRDVLQSIFNDIISSVFFKKGSQEALRVFNSLQPLLMENIFLEGYSVSLEDFCIPKSITQELQRNVQGISPLLYHLRSTYNEVVELQVENHLRSVKVPVSNFILKASALGNLIDSKSDSSINKVVQQLGFLGLQLFDRGRFYTRTLVEDMTSFFQRKYAIDGVDLPSEAFGLIKSCFFHGLNPYEKLVDSISSREVLVRSSRGLTEPGTLFKNLMAILRDVVICYDGTVRNVCSNSIIQFQYGGEAGSNHKSFSPAGEPVGVLAATAMSNPAYKAVLDSSPSSNSSWELMKEILVCRVNFKNDLNDRRVILYLNDCGCGKKYCKENAAYLIQDQLKRRNLKYIANDFLVEYKKQQASNENSETTASLVGHIHLNKTRLKEVNRSLHQLVQKCQERISSIRKKKDRLGRILKALSLSVSEGCCFPEWSEVPCLQFTWQDTSNCTLEQTSQLMANTICSILLETIIKGDPRVNMANIIWVSPDTTTWVGKPSKIHKGELALEIILEKEVVKQHGDTWRIVLDSCLPVIHLIDTRRSIPYAIKHLQEFIGISCAFDQAVQRLETSIRMVAKGVLKEHLTLVANSMTCTGNLIGFNTGGFKALFRSLNVQVPFTEATLVTPRKCFEKAAEKCHLDSLSSTVASCSWGKRVAVGTGTRFEILWNKKETGLDQNSGIDVFNFLQLVRTGTNEGELGSGCLGEDIDDIELENGDIDLTLSPENSNGGKPIFDDSAEVENLEQNQIPEGNWGRDSSQTVESGSWGEWKVDKGLSLGNSGAESKSGAWSGWGSADNVPQLENHSTKALEESPRSGGWNTTEFKKKRPLQPEPCDSWGEQAEKANTTGRNNMEGKAQWSQWNESSNLGTNLMQEQDNQPISSHGWGSSNRSGGWNTTKDATSQVERAWGKQDEETDKSGGTAQWGQEKDSHNWDTNKMPEMVNQPTSSRGWGKQDEEADASGWNKSGGKAQWEEMPNQPTSSRDWGKQEDEVADKGGWNKSGAKAQWGQETNSTNIANQPTSSHGWGSTDAGEWTKNESHTQREQQNESPVKARNAWGTNMVDEQVNQPPSSHVWGSSDGGDHNENDVQWSQRKESPVKSHAWGTQEHGKRPGNSRGWGSSNSGDWKNKSRPTNPQGKLDDQNGWNSSGIFTATRQRLDLFTSEEQNVLSEVEPIIQSIKRIMSQSRETDGDPLSAEDQSYVLDNVFNYHPDKAVKMGAGIDHVMEKHPAVAESFISKYFRKPREGGANKNRVDVVGTPVVGTPT</sequence>
<feature type="compositionally biased region" description="Polar residues" evidence="7">
    <location>
        <begin position="1223"/>
        <end position="1240"/>
    </location>
</feature>
<dbReference type="OMA" id="WSSWESK"/>
<dbReference type="InterPro" id="IPR006592">
    <property type="entry name" value="RNA_pol_N"/>
</dbReference>
<dbReference type="EC" id="2.7.7.6" evidence="1"/>
<dbReference type="SUPFAM" id="SSF64484">
    <property type="entry name" value="beta and beta-prime subunits of DNA dependent RNA-polymerase"/>
    <property type="match status" value="1"/>
</dbReference>
<dbReference type="Gene3D" id="1.10.274.100">
    <property type="entry name" value="RNA polymerase Rpb1, domain 3"/>
    <property type="match status" value="1"/>
</dbReference>
<feature type="compositionally biased region" description="Polar residues" evidence="7">
    <location>
        <begin position="1334"/>
        <end position="1357"/>
    </location>
</feature>
<dbReference type="GO" id="GO:0006351">
    <property type="term" value="P:DNA-templated transcription"/>
    <property type="evidence" value="ECO:0007669"/>
    <property type="project" value="InterPro"/>
</dbReference>
<keyword evidence="6" id="KW-0804">Transcription</keyword>
<dbReference type="Pfam" id="PF04998">
    <property type="entry name" value="RNA_pol_Rpb1_5"/>
    <property type="match status" value="1"/>
</dbReference>
<feature type="compositionally biased region" description="Low complexity" evidence="7">
    <location>
        <begin position="1591"/>
        <end position="1601"/>
    </location>
</feature>
<keyword evidence="3" id="KW-0808">Transferase</keyword>
<dbReference type="FunCoup" id="A0A200R1G6">
    <property type="interactions" value="1039"/>
</dbReference>
<dbReference type="InterPro" id="IPR007081">
    <property type="entry name" value="RNA_pol_Rpb1_5"/>
</dbReference>
<dbReference type="Pfam" id="PF00623">
    <property type="entry name" value="RNA_pol_Rpb1_2"/>
    <property type="match status" value="1"/>
</dbReference>
<comment type="caution">
    <text evidence="9">The sequence shown here is derived from an EMBL/GenBank/DDBJ whole genome shotgun (WGS) entry which is preliminary data.</text>
</comment>
<evidence type="ECO:0000256" key="1">
    <source>
        <dbReference type="ARBA" id="ARBA00012418"/>
    </source>
</evidence>
<accession>A0A200R1G6</accession>
<feature type="domain" description="RNA polymerase N-terminal" evidence="8">
    <location>
        <begin position="119"/>
        <end position="418"/>
    </location>
</feature>
<evidence type="ECO:0000259" key="8">
    <source>
        <dbReference type="SMART" id="SM00663"/>
    </source>
</evidence>
<proteinExistence type="predicted"/>
<dbReference type="Gene3D" id="3.30.1490.180">
    <property type="entry name" value="RNA polymerase ii"/>
    <property type="match status" value="1"/>
</dbReference>
<dbReference type="GO" id="GO:0003899">
    <property type="term" value="F:DNA-directed RNA polymerase activity"/>
    <property type="evidence" value="ECO:0007669"/>
    <property type="project" value="UniProtKB-EC"/>
</dbReference>
<feature type="compositionally biased region" description="Low complexity" evidence="7">
    <location>
        <begin position="1257"/>
        <end position="1272"/>
    </location>
</feature>
<dbReference type="Gene3D" id="6.20.50.80">
    <property type="match status" value="1"/>
</dbReference>
<name>A0A200R1G6_MACCD</name>
<feature type="compositionally biased region" description="Polar residues" evidence="7">
    <location>
        <begin position="1485"/>
        <end position="1503"/>
    </location>
</feature>
<gene>
    <name evidence="9" type="ORF">BVC80_1547g11</name>
</gene>
<dbReference type="InterPro" id="IPR000722">
    <property type="entry name" value="RNA_pol_asu"/>
</dbReference>
<feature type="compositionally biased region" description="Low complexity" evidence="7">
    <location>
        <begin position="1358"/>
        <end position="1372"/>
    </location>
</feature>
<feature type="region of interest" description="Disordered" evidence="7">
    <location>
        <begin position="1223"/>
        <end position="1625"/>
    </location>
</feature>
<dbReference type="InterPro" id="IPR042102">
    <property type="entry name" value="RNA_pol_Rpb1_3_sf"/>
</dbReference>
<dbReference type="GO" id="GO:0000428">
    <property type="term" value="C:DNA-directed RNA polymerase complex"/>
    <property type="evidence" value="ECO:0007669"/>
    <property type="project" value="UniProtKB-KW"/>
</dbReference>
<feature type="compositionally biased region" description="Basic and acidic residues" evidence="7">
    <location>
        <begin position="1461"/>
        <end position="1471"/>
    </location>
</feature>
<dbReference type="InterPro" id="IPR045867">
    <property type="entry name" value="DNA-dir_RpoC_beta_prime"/>
</dbReference>
<dbReference type="Gene3D" id="2.40.40.20">
    <property type="match status" value="1"/>
</dbReference>
<keyword evidence="4" id="KW-0548">Nucleotidyltransferase</keyword>
<dbReference type="STRING" id="56857.A0A200R1G6"/>
<dbReference type="Pfam" id="PF11523">
    <property type="entry name" value="DUF3223"/>
    <property type="match status" value="1"/>
</dbReference>
<feature type="compositionally biased region" description="Basic and acidic residues" evidence="7">
    <location>
        <begin position="1281"/>
        <end position="1290"/>
    </location>
</feature>
<dbReference type="PANTHER" id="PTHR19376:SF51">
    <property type="entry name" value="DNA-DIRECTED RNA POLYMERASE V SUBUNIT 1"/>
    <property type="match status" value="1"/>
</dbReference>
<reference evidence="9 10" key="1">
    <citation type="journal article" date="2017" name="Mol. Plant">
        <title>The Genome of Medicinal Plant Macleaya cordata Provides New Insights into Benzylisoquinoline Alkaloids Metabolism.</title>
        <authorList>
            <person name="Liu X."/>
            <person name="Liu Y."/>
            <person name="Huang P."/>
            <person name="Ma Y."/>
            <person name="Qing Z."/>
            <person name="Tang Q."/>
            <person name="Cao H."/>
            <person name="Cheng P."/>
            <person name="Zheng Y."/>
            <person name="Yuan Z."/>
            <person name="Zhou Y."/>
            <person name="Liu J."/>
            <person name="Tang Z."/>
            <person name="Zhuo Y."/>
            <person name="Zhang Y."/>
            <person name="Yu L."/>
            <person name="Huang J."/>
            <person name="Yang P."/>
            <person name="Peng Q."/>
            <person name="Zhang J."/>
            <person name="Jiang W."/>
            <person name="Zhang Z."/>
            <person name="Lin K."/>
            <person name="Ro D.K."/>
            <person name="Chen X."/>
            <person name="Xiong X."/>
            <person name="Shang Y."/>
            <person name="Huang S."/>
            <person name="Zeng J."/>
        </authorList>
    </citation>
    <scope>NUCLEOTIDE SEQUENCE [LARGE SCALE GENOMIC DNA]</scope>
    <source>
        <strain evidence="10">cv. BLH2017</strain>
        <tissue evidence="9">Root</tissue>
    </source>
</reference>
<evidence type="ECO:0000256" key="3">
    <source>
        <dbReference type="ARBA" id="ARBA00022679"/>
    </source>
</evidence>
<evidence type="ECO:0000256" key="7">
    <source>
        <dbReference type="SAM" id="MobiDB-lite"/>
    </source>
</evidence>
<dbReference type="EMBL" id="MVGT01000485">
    <property type="protein sequence ID" value="OVA16557.1"/>
    <property type="molecule type" value="Genomic_DNA"/>
</dbReference>
<keyword evidence="5" id="KW-0862">Zinc</keyword>
<dbReference type="InParanoid" id="A0A200R1G6"/>
<dbReference type="SMART" id="SM00663">
    <property type="entry name" value="RPOLA_N"/>
    <property type="match status" value="1"/>
</dbReference>
<keyword evidence="2" id="KW-0240">DNA-directed RNA polymerase</keyword>
<evidence type="ECO:0000256" key="6">
    <source>
        <dbReference type="ARBA" id="ARBA00023163"/>
    </source>
</evidence>
<dbReference type="Proteomes" id="UP000195402">
    <property type="component" value="Unassembled WGS sequence"/>
</dbReference>
<dbReference type="Gene3D" id="3.10.450.40">
    <property type="match status" value="1"/>
</dbReference>
<feature type="compositionally biased region" description="Polar residues" evidence="7">
    <location>
        <begin position="1542"/>
        <end position="1552"/>
    </location>
</feature>
<keyword evidence="10" id="KW-1185">Reference proteome</keyword>
<dbReference type="PANTHER" id="PTHR19376">
    <property type="entry name" value="DNA-DIRECTED RNA POLYMERASE"/>
    <property type="match status" value="1"/>
</dbReference>